<dbReference type="Pfam" id="PF13508">
    <property type="entry name" value="Acetyltransf_7"/>
    <property type="match status" value="1"/>
</dbReference>
<evidence type="ECO:0000259" key="3">
    <source>
        <dbReference type="PROSITE" id="PS51186"/>
    </source>
</evidence>
<dbReference type="RefSeq" id="WP_119950524.1">
    <property type="nucleotide sequence ID" value="NZ_QZEZ01000004.1"/>
</dbReference>
<dbReference type="CDD" id="cd04301">
    <property type="entry name" value="NAT_SF"/>
    <property type="match status" value="1"/>
</dbReference>
<dbReference type="EMBL" id="QZEZ01000004">
    <property type="protein sequence ID" value="RJK96098.1"/>
    <property type="molecule type" value="Genomic_DNA"/>
</dbReference>
<name>A0A3A3YWW7_9ACTN</name>
<evidence type="ECO:0000256" key="1">
    <source>
        <dbReference type="ARBA" id="ARBA00022679"/>
    </source>
</evidence>
<dbReference type="AlphaFoldDB" id="A0A3A3YWW7"/>
<dbReference type="OrthoDB" id="3572254at2"/>
<dbReference type="SUPFAM" id="SSF55729">
    <property type="entry name" value="Acyl-CoA N-acyltransferases (Nat)"/>
    <property type="match status" value="1"/>
</dbReference>
<dbReference type="PROSITE" id="PS51186">
    <property type="entry name" value="GNAT"/>
    <property type="match status" value="1"/>
</dbReference>
<keyword evidence="2" id="KW-0012">Acyltransferase</keyword>
<reference evidence="4 5" key="1">
    <citation type="submission" date="2018-09" db="EMBL/GenBank/DDBJ databases">
        <title>YIM 75000 draft genome.</title>
        <authorList>
            <person name="Tang S."/>
            <person name="Feng Y."/>
        </authorList>
    </citation>
    <scope>NUCLEOTIDE SEQUENCE [LARGE SCALE GENOMIC DNA]</scope>
    <source>
        <strain evidence="4 5">YIM 75000</strain>
    </source>
</reference>
<gene>
    <name evidence="4" type="ORF">D5H78_11185</name>
</gene>
<dbReference type="PANTHER" id="PTHR43877:SF2">
    <property type="entry name" value="AMINOALKYLPHOSPHONATE N-ACETYLTRANSFERASE-RELATED"/>
    <property type="match status" value="1"/>
</dbReference>
<dbReference type="Gene3D" id="3.40.630.30">
    <property type="match status" value="1"/>
</dbReference>
<evidence type="ECO:0000256" key="2">
    <source>
        <dbReference type="ARBA" id="ARBA00023315"/>
    </source>
</evidence>
<dbReference type="PANTHER" id="PTHR43877">
    <property type="entry name" value="AMINOALKYLPHOSPHONATE N-ACETYLTRANSFERASE-RELATED-RELATED"/>
    <property type="match status" value="1"/>
</dbReference>
<keyword evidence="5" id="KW-1185">Reference proteome</keyword>
<comment type="caution">
    <text evidence="4">The sequence shown here is derived from an EMBL/GenBank/DDBJ whole genome shotgun (WGS) entry which is preliminary data.</text>
</comment>
<protein>
    <submittedName>
        <fullName evidence="4">GNAT family N-acetyltransferase</fullName>
    </submittedName>
</protein>
<dbReference type="GO" id="GO:0016747">
    <property type="term" value="F:acyltransferase activity, transferring groups other than amino-acyl groups"/>
    <property type="evidence" value="ECO:0007669"/>
    <property type="project" value="InterPro"/>
</dbReference>
<proteinExistence type="predicted"/>
<dbReference type="InterPro" id="IPR050832">
    <property type="entry name" value="Bact_Acetyltransf"/>
</dbReference>
<dbReference type="Proteomes" id="UP000265614">
    <property type="component" value="Unassembled WGS sequence"/>
</dbReference>
<evidence type="ECO:0000313" key="4">
    <source>
        <dbReference type="EMBL" id="RJK96098.1"/>
    </source>
</evidence>
<sequence length="187" mass="19501">MSAATTPAPAPAAAPLDVALDPPLDAALEDALLACWVDVSNAGGAVGFVPPVTADDVRPTAAKVLGRLSARGGPDHLLVARDGAGAVAGWLVLEDREHRLTGHWRTLKRVQVHPSRQGTGVGGLLLRAAEDAARTLGLEALHLTVRGGTGTEAFYARHGYVEVGRVPRALRVAAGDDRDEVYMVRSL</sequence>
<feature type="domain" description="N-acetyltransferase" evidence="3">
    <location>
        <begin position="37"/>
        <end position="187"/>
    </location>
</feature>
<dbReference type="InterPro" id="IPR016181">
    <property type="entry name" value="Acyl_CoA_acyltransferase"/>
</dbReference>
<dbReference type="InterPro" id="IPR000182">
    <property type="entry name" value="GNAT_dom"/>
</dbReference>
<accession>A0A3A3YWW7</accession>
<evidence type="ECO:0000313" key="5">
    <source>
        <dbReference type="Proteomes" id="UP000265614"/>
    </source>
</evidence>
<keyword evidence="1 4" id="KW-0808">Transferase</keyword>
<organism evidence="4 5">
    <name type="scientific">Vallicoccus soli</name>
    <dbReference type="NCBI Taxonomy" id="2339232"/>
    <lineage>
        <taxon>Bacteria</taxon>
        <taxon>Bacillati</taxon>
        <taxon>Actinomycetota</taxon>
        <taxon>Actinomycetes</taxon>
        <taxon>Motilibacterales</taxon>
        <taxon>Vallicoccaceae</taxon>
        <taxon>Vallicoccus</taxon>
    </lineage>
</organism>